<sequence>MNSIPFAGQALGAFLSSFVVDWFGYKPTMIILALIQIVAVIVELTCVYTSSWGQFTVGRFLAYVSTGLAEMAVTHYNGEASPASSRGLLAGSMLLFNALGNLWGAGMSRAYATEPLDKGWIVPQAVQFIPPGLILLFIWFTPESPRWLILYGKRDQALAALNRLRPQKDVDNGFTEREIDAIEQSLQEAGGLDQGRWLDLFRGNMLRRTWIAWSLFVFLQFTGIQFVNSYGATFYVAEGLKANSFTYIVIGSALQVVSCLFQIFMYDHIGRRPFAIFGGFFCFIFLTVVSSLGNGGSAKPTGDSTTVNAIIASIILTQFFGRWSVTNAFVIGGEIGGVKMRKKILASGGVVNMCCAILITSAVPYLMNSTPGSAGLGARVGWFFAVPSFILFIFGLFVIPEFKGRSLEEVDELFEARLPAWRFASYQTQGTGAKIAALQNNDAERVRKLSVSEGPPVMDPIDSPSASIGDEKRFEEKV</sequence>
<feature type="transmembrane region" description="Helical" evidence="7">
    <location>
        <begin position="120"/>
        <end position="140"/>
    </location>
</feature>
<dbReference type="InterPro" id="IPR050360">
    <property type="entry name" value="MFS_Sugar_Transporters"/>
</dbReference>
<feature type="transmembrane region" description="Helical" evidence="7">
    <location>
        <begin position="210"/>
        <end position="227"/>
    </location>
</feature>
<accession>A0A8H3FBJ6</accession>
<dbReference type="GO" id="GO:0005351">
    <property type="term" value="F:carbohydrate:proton symporter activity"/>
    <property type="evidence" value="ECO:0007669"/>
    <property type="project" value="TreeGrafter"/>
</dbReference>
<evidence type="ECO:0000256" key="1">
    <source>
        <dbReference type="ARBA" id="ARBA00004141"/>
    </source>
</evidence>
<gene>
    <name evidence="9" type="ORF">GOMPHAMPRED_001659</name>
</gene>
<evidence type="ECO:0000313" key="10">
    <source>
        <dbReference type="Proteomes" id="UP000664169"/>
    </source>
</evidence>
<evidence type="ECO:0000313" key="9">
    <source>
        <dbReference type="EMBL" id="CAF9919033.1"/>
    </source>
</evidence>
<dbReference type="Pfam" id="PF00083">
    <property type="entry name" value="Sugar_tr"/>
    <property type="match status" value="1"/>
</dbReference>
<feature type="transmembrane region" description="Helical" evidence="7">
    <location>
        <begin position="273"/>
        <end position="293"/>
    </location>
</feature>
<keyword evidence="3 7" id="KW-0812">Transmembrane</keyword>
<feature type="compositionally biased region" description="Basic and acidic residues" evidence="6">
    <location>
        <begin position="469"/>
        <end position="478"/>
    </location>
</feature>
<evidence type="ECO:0000256" key="5">
    <source>
        <dbReference type="ARBA" id="ARBA00023136"/>
    </source>
</evidence>
<evidence type="ECO:0000259" key="8">
    <source>
        <dbReference type="PROSITE" id="PS50850"/>
    </source>
</evidence>
<evidence type="ECO:0000256" key="7">
    <source>
        <dbReference type="SAM" id="Phobius"/>
    </source>
</evidence>
<evidence type="ECO:0000256" key="2">
    <source>
        <dbReference type="ARBA" id="ARBA00010992"/>
    </source>
</evidence>
<dbReference type="PANTHER" id="PTHR48022:SF77">
    <property type="entry name" value="MAJOR FACILITATOR SUPERFAMILY (MFS) PROFILE DOMAIN-CONTAINING PROTEIN"/>
    <property type="match status" value="1"/>
</dbReference>
<feature type="transmembrane region" description="Helical" evidence="7">
    <location>
        <begin position="344"/>
        <end position="367"/>
    </location>
</feature>
<feature type="region of interest" description="Disordered" evidence="6">
    <location>
        <begin position="449"/>
        <end position="478"/>
    </location>
</feature>
<dbReference type="SUPFAM" id="SSF103473">
    <property type="entry name" value="MFS general substrate transporter"/>
    <property type="match status" value="1"/>
</dbReference>
<evidence type="ECO:0000256" key="6">
    <source>
        <dbReference type="SAM" id="MobiDB-lite"/>
    </source>
</evidence>
<dbReference type="PROSITE" id="PS50850">
    <property type="entry name" value="MFS"/>
    <property type="match status" value="1"/>
</dbReference>
<feature type="transmembrane region" description="Helical" evidence="7">
    <location>
        <begin position="247"/>
        <end position="266"/>
    </location>
</feature>
<keyword evidence="5 7" id="KW-0472">Membrane</keyword>
<dbReference type="InterPro" id="IPR036259">
    <property type="entry name" value="MFS_trans_sf"/>
</dbReference>
<keyword evidence="4 7" id="KW-1133">Transmembrane helix</keyword>
<dbReference type="GO" id="GO:0016020">
    <property type="term" value="C:membrane"/>
    <property type="evidence" value="ECO:0007669"/>
    <property type="project" value="UniProtKB-SubCell"/>
</dbReference>
<dbReference type="OrthoDB" id="6612291at2759"/>
<reference evidence="9" key="1">
    <citation type="submission" date="2021-03" db="EMBL/GenBank/DDBJ databases">
        <authorList>
            <person name="Tagirdzhanova G."/>
        </authorList>
    </citation>
    <scope>NUCLEOTIDE SEQUENCE</scope>
</reference>
<organism evidence="9 10">
    <name type="scientific">Gomphillus americanus</name>
    <dbReference type="NCBI Taxonomy" id="1940652"/>
    <lineage>
        <taxon>Eukaryota</taxon>
        <taxon>Fungi</taxon>
        <taxon>Dikarya</taxon>
        <taxon>Ascomycota</taxon>
        <taxon>Pezizomycotina</taxon>
        <taxon>Lecanoromycetes</taxon>
        <taxon>OSLEUM clade</taxon>
        <taxon>Ostropomycetidae</taxon>
        <taxon>Ostropales</taxon>
        <taxon>Graphidaceae</taxon>
        <taxon>Gomphilloideae</taxon>
        <taxon>Gomphillus</taxon>
    </lineage>
</organism>
<comment type="similarity">
    <text evidence="2">Belongs to the major facilitator superfamily. Sugar transporter (TC 2.A.1.1) family.</text>
</comment>
<keyword evidence="10" id="KW-1185">Reference proteome</keyword>
<dbReference type="Proteomes" id="UP000664169">
    <property type="component" value="Unassembled WGS sequence"/>
</dbReference>
<evidence type="ECO:0000256" key="4">
    <source>
        <dbReference type="ARBA" id="ARBA00022989"/>
    </source>
</evidence>
<feature type="domain" description="Major facilitator superfamily (MFS) profile" evidence="8">
    <location>
        <begin position="1"/>
        <end position="403"/>
    </location>
</feature>
<feature type="transmembrane region" description="Helical" evidence="7">
    <location>
        <begin position="305"/>
        <end position="323"/>
    </location>
</feature>
<dbReference type="InterPro" id="IPR005828">
    <property type="entry name" value="MFS_sugar_transport-like"/>
</dbReference>
<dbReference type="PANTHER" id="PTHR48022">
    <property type="entry name" value="PLASTIDIC GLUCOSE TRANSPORTER 4"/>
    <property type="match status" value="1"/>
</dbReference>
<name>A0A8H3FBJ6_9LECA</name>
<dbReference type="AlphaFoldDB" id="A0A8H3FBJ6"/>
<comment type="caution">
    <text evidence="9">The sequence shown here is derived from an EMBL/GenBank/DDBJ whole genome shotgun (WGS) entry which is preliminary data.</text>
</comment>
<protein>
    <recommendedName>
        <fullName evidence="8">Major facilitator superfamily (MFS) profile domain-containing protein</fullName>
    </recommendedName>
</protein>
<feature type="transmembrane region" description="Helical" evidence="7">
    <location>
        <begin position="88"/>
        <end position="108"/>
    </location>
</feature>
<proteinExistence type="inferred from homology"/>
<feature type="transmembrane region" description="Helical" evidence="7">
    <location>
        <begin position="379"/>
        <end position="399"/>
    </location>
</feature>
<evidence type="ECO:0000256" key="3">
    <source>
        <dbReference type="ARBA" id="ARBA00022692"/>
    </source>
</evidence>
<dbReference type="InterPro" id="IPR020846">
    <property type="entry name" value="MFS_dom"/>
</dbReference>
<dbReference type="EMBL" id="CAJPDQ010000014">
    <property type="protein sequence ID" value="CAF9919033.1"/>
    <property type="molecule type" value="Genomic_DNA"/>
</dbReference>
<comment type="subcellular location">
    <subcellularLocation>
        <location evidence="1">Membrane</location>
        <topology evidence="1">Multi-pass membrane protein</topology>
    </subcellularLocation>
</comment>
<feature type="transmembrane region" description="Helical" evidence="7">
    <location>
        <begin position="30"/>
        <end position="51"/>
    </location>
</feature>
<dbReference type="Gene3D" id="1.20.1250.20">
    <property type="entry name" value="MFS general substrate transporter like domains"/>
    <property type="match status" value="1"/>
</dbReference>